<dbReference type="EMBL" id="JAACNO010001405">
    <property type="protein sequence ID" value="KAF4140950.1"/>
    <property type="molecule type" value="Genomic_DNA"/>
</dbReference>
<comment type="caution">
    <text evidence="1">The sequence shown here is derived from an EMBL/GenBank/DDBJ whole genome shotgun (WGS) entry which is preliminary data.</text>
</comment>
<proteinExistence type="predicted"/>
<evidence type="ECO:0000313" key="2">
    <source>
        <dbReference type="Proteomes" id="UP000704712"/>
    </source>
</evidence>
<dbReference type="Proteomes" id="UP000704712">
    <property type="component" value="Unassembled WGS sequence"/>
</dbReference>
<feature type="non-terminal residue" evidence="1">
    <location>
        <position position="177"/>
    </location>
</feature>
<name>A0A8S9UJM7_PHYIN</name>
<organism evidence="1 2">
    <name type="scientific">Phytophthora infestans</name>
    <name type="common">Potato late blight agent</name>
    <name type="synonym">Botrytis infestans</name>
    <dbReference type="NCBI Taxonomy" id="4787"/>
    <lineage>
        <taxon>Eukaryota</taxon>
        <taxon>Sar</taxon>
        <taxon>Stramenopiles</taxon>
        <taxon>Oomycota</taxon>
        <taxon>Peronosporomycetes</taxon>
        <taxon>Peronosporales</taxon>
        <taxon>Peronosporaceae</taxon>
        <taxon>Phytophthora</taxon>
    </lineage>
</organism>
<reference evidence="1" key="1">
    <citation type="submission" date="2020-03" db="EMBL/GenBank/DDBJ databases">
        <title>Hybrid Assembly of Korean Phytophthora infestans isolates.</title>
        <authorList>
            <person name="Prokchorchik M."/>
            <person name="Lee Y."/>
            <person name="Seo J."/>
            <person name="Cho J.-H."/>
            <person name="Park Y.-E."/>
            <person name="Jang D.-C."/>
            <person name="Im J.-S."/>
            <person name="Choi J.-G."/>
            <person name="Park H.-J."/>
            <person name="Lee G.-B."/>
            <person name="Lee Y.-G."/>
            <person name="Hong S.-Y."/>
            <person name="Cho K."/>
            <person name="Sohn K.H."/>
        </authorList>
    </citation>
    <scope>NUCLEOTIDE SEQUENCE</scope>
    <source>
        <strain evidence="1">KR_2_A2</strain>
    </source>
</reference>
<protein>
    <submittedName>
        <fullName evidence="1">Uncharacterized protein</fullName>
    </submittedName>
</protein>
<accession>A0A8S9UJM7</accession>
<sequence length="177" mass="20275">PRPQLHHANQAHRHLGACPRLPRPVDVEAARGVKNATFDGVIDITSSASSSVAWAMSVHLLAPSLLCPKCTTSMRLDVEHERWRCSRGEKLWSSRFRSSWLQERIHETSNELLLSAQTDSTITFEIPVLSEQEFDSFDDAELALHTWNKRHGLDVTRAHNNKNKLKVIRQRDYQCDR</sequence>
<gene>
    <name evidence="1" type="ORF">GN958_ATG09798</name>
</gene>
<evidence type="ECO:0000313" key="1">
    <source>
        <dbReference type="EMBL" id="KAF4140950.1"/>
    </source>
</evidence>
<dbReference type="AlphaFoldDB" id="A0A8S9UJM7"/>